<evidence type="ECO:0000256" key="1">
    <source>
        <dbReference type="ARBA" id="ARBA00022723"/>
    </source>
</evidence>
<feature type="domain" description="Lipoxygenase" evidence="4">
    <location>
        <begin position="128"/>
        <end position="229"/>
    </location>
</feature>
<protein>
    <submittedName>
        <fullName evidence="5">Lipoxygenase</fullName>
        <ecNumber evidence="5">1.13.11.-</ecNumber>
    </submittedName>
</protein>
<dbReference type="Pfam" id="PF00305">
    <property type="entry name" value="Lipoxygenase"/>
    <property type="match status" value="2"/>
</dbReference>
<dbReference type="PANTHER" id="PTHR11771">
    <property type="entry name" value="LIPOXYGENASE"/>
    <property type="match status" value="1"/>
</dbReference>
<dbReference type="GO" id="GO:0016702">
    <property type="term" value="F:oxidoreductase activity, acting on single donors with incorporation of molecular oxygen, incorporation of two atoms of oxygen"/>
    <property type="evidence" value="ECO:0007669"/>
    <property type="project" value="InterPro"/>
</dbReference>
<reference evidence="5" key="1">
    <citation type="submission" date="2023-06" db="EMBL/GenBank/DDBJ databases">
        <title>Survivors Of The Sea: Transcriptome response of Skeletonema marinoi to long-term dormancy.</title>
        <authorList>
            <person name="Pinder M.I.M."/>
            <person name="Kourtchenko O."/>
            <person name="Robertson E.K."/>
            <person name="Larsson T."/>
            <person name="Maumus F."/>
            <person name="Osuna-Cruz C.M."/>
            <person name="Vancaester E."/>
            <person name="Stenow R."/>
            <person name="Vandepoele K."/>
            <person name="Ploug H."/>
            <person name="Bruchert V."/>
            <person name="Godhe A."/>
            <person name="Topel M."/>
        </authorList>
    </citation>
    <scope>NUCLEOTIDE SEQUENCE</scope>
    <source>
        <strain evidence="5">R05AC</strain>
    </source>
</reference>
<dbReference type="PROSITE" id="PS51393">
    <property type="entry name" value="LIPOXYGENASE_3"/>
    <property type="match status" value="2"/>
</dbReference>
<keyword evidence="6" id="KW-1185">Reference proteome</keyword>
<dbReference type="InterPro" id="IPR000907">
    <property type="entry name" value="LipOase"/>
</dbReference>
<gene>
    <name evidence="5" type="ORF">QTG54_014741</name>
</gene>
<dbReference type="EMBL" id="JATAAI010000038">
    <property type="protein sequence ID" value="KAK1734493.1"/>
    <property type="molecule type" value="Genomic_DNA"/>
</dbReference>
<keyword evidence="3 5" id="KW-0560">Oxidoreductase</keyword>
<organism evidence="5 6">
    <name type="scientific">Skeletonema marinoi</name>
    <dbReference type="NCBI Taxonomy" id="267567"/>
    <lineage>
        <taxon>Eukaryota</taxon>
        <taxon>Sar</taxon>
        <taxon>Stramenopiles</taxon>
        <taxon>Ochrophyta</taxon>
        <taxon>Bacillariophyta</taxon>
        <taxon>Coscinodiscophyceae</taxon>
        <taxon>Thalassiosirophycidae</taxon>
        <taxon>Thalassiosirales</taxon>
        <taxon>Skeletonemataceae</taxon>
        <taxon>Skeletonema</taxon>
        <taxon>Skeletonema marinoi-dohrnii complex</taxon>
    </lineage>
</organism>
<sequence length="294" mass="33453">MIEVAKDPEKQLSKNIVNHFGKNKLQELTDKNQLLFVSYDDLADLKVNPHQMFPLPMNDESGPDGGPAPQVHPKFFYAPIVAFTYDYDKDELDVLGIQLERTDDARVYTKNTCATHHCYYNTLRQARHPLYTFLRQTSRDTLVLNWAARGSLVKYDANAFGDYQSPVGVGQVMQLINKMWSRYSFFESTGLPNELASRGFTEDVQIPAYLYREDGMKLWNAIGGFATDFWAKETTDPDKGAVKGFPTSFEDKETVAKVLQTIMWMASGLHAAVNFPQYDEFAYVPTNHGIFVQT</sequence>
<keyword evidence="1" id="KW-0479">Metal-binding</keyword>
<evidence type="ECO:0000259" key="4">
    <source>
        <dbReference type="PROSITE" id="PS51393"/>
    </source>
</evidence>
<dbReference type="InterPro" id="IPR036226">
    <property type="entry name" value="LipOase_C_sf"/>
</dbReference>
<comment type="caution">
    <text evidence="5">The sequence shown here is derived from an EMBL/GenBank/DDBJ whole genome shotgun (WGS) entry which is preliminary data.</text>
</comment>
<dbReference type="Proteomes" id="UP001224775">
    <property type="component" value="Unassembled WGS sequence"/>
</dbReference>
<dbReference type="Gene3D" id="3.10.450.60">
    <property type="match status" value="1"/>
</dbReference>
<evidence type="ECO:0000256" key="3">
    <source>
        <dbReference type="ARBA" id="ARBA00023002"/>
    </source>
</evidence>
<dbReference type="Gene3D" id="1.20.245.10">
    <property type="entry name" value="Lipoxygenase-1, Domain 5"/>
    <property type="match status" value="2"/>
</dbReference>
<proteinExistence type="predicted"/>
<evidence type="ECO:0000313" key="5">
    <source>
        <dbReference type="EMBL" id="KAK1734493.1"/>
    </source>
</evidence>
<evidence type="ECO:0000313" key="6">
    <source>
        <dbReference type="Proteomes" id="UP001224775"/>
    </source>
</evidence>
<dbReference type="AlphaFoldDB" id="A0AAD8XW16"/>
<dbReference type="EC" id="1.13.11.-" evidence="5"/>
<accession>A0AAD8XW16</accession>
<dbReference type="GO" id="GO:0046872">
    <property type="term" value="F:metal ion binding"/>
    <property type="evidence" value="ECO:0007669"/>
    <property type="project" value="UniProtKB-KW"/>
</dbReference>
<dbReference type="SUPFAM" id="SSF48484">
    <property type="entry name" value="Lipoxigenase"/>
    <property type="match status" value="1"/>
</dbReference>
<evidence type="ECO:0000256" key="2">
    <source>
        <dbReference type="ARBA" id="ARBA00022964"/>
    </source>
</evidence>
<dbReference type="GO" id="GO:0034440">
    <property type="term" value="P:lipid oxidation"/>
    <property type="evidence" value="ECO:0007669"/>
    <property type="project" value="InterPro"/>
</dbReference>
<keyword evidence="2" id="KW-0223">Dioxygenase</keyword>
<dbReference type="InterPro" id="IPR013819">
    <property type="entry name" value="LipOase_C"/>
</dbReference>
<name>A0AAD8XW16_9STRA</name>
<feature type="domain" description="Lipoxygenase" evidence="4">
    <location>
        <begin position="230"/>
        <end position="294"/>
    </location>
</feature>